<name>A0A9D9EQU8_9BACT</name>
<evidence type="ECO:0000256" key="1">
    <source>
        <dbReference type="SAM" id="MobiDB-lite"/>
    </source>
</evidence>
<evidence type="ECO:0000313" key="3">
    <source>
        <dbReference type="Proteomes" id="UP000823661"/>
    </source>
</evidence>
<proteinExistence type="predicted"/>
<reference evidence="2" key="1">
    <citation type="submission" date="2020-10" db="EMBL/GenBank/DDBJ databases">
        <authorList>
            <person name="Gilroy R."/>
        </authorList>
    </citation>
    <scope>NUCLEOTIDE SEQUENCE</scope>
    <source>
        <strain evidence="2">B1-20833</strain>
    </source>
</reference>
<reference evidence="2" key="2">
    <citation type="journal article" date="2021" name="PeerJ">
        <title>Extensive microbial diversity within the chicken gut microbiome revealed by metagenomics and culture.</title>
        <authorList>
            <person name="Gilroy R."/>
            <person name="Ravi A."/>
            <person name="Getino M."/>
            <person name="Pursley I."/>
            <person name="Horton D.L."/>
            <person name="Alikhan N.F."/>
            <person name="Baker D."/>
            <person name="Gharbi K."/>
            <person name="Hall N."/>
            <person name="Watson M."/>
            <person name="Adriaenssens E.M."/>
            <person name="Foster-Nyarko E."/>
            <person name="Jarju S."/>
            <person name="Secka A."/>
            <person name="Antonio M."/>
            <person name="Oren A."/>
            <person name="Chaudhuri R.R."/>
            <person name="La Ragione R."/>
            <person name="Hildebrand F."/>
            <person name="Pallen M.J."/>
        </authorList>
    </citation>
    <scope>NUCLEOTIDE SEQUENCE</scope>
    <source>
        <strain evidence="2">B1-20833</strain>
    </source>
</reference>
<comment type="caution">
    <text evidence="2">The sequence shown here is derived from an EMBL/GenBank/DDBJ whole genome shotgun (WGS) entry which is preliminary data.</text>
</comment>
<accession>A0A9D9EQU8</accession>
<dbReference type="Proteomes" id="UP000823661">
    <property type="component" value="Unassembled WGS sequence"/>
</dbReference>
<evidence type="ECO:0000313" key="2">
    <source>
        <dbReference type="EMBL" id="MBO8451963.1"/>
    </source>
</evidence>
<dbReference type="AlphaFoldDB" id="A0A9D9EQU8"/>
<protein>
    <submittedName>
        <fullName evidence="2">Uncharacterized protein</fullName>
    </submittedName>
</protein>
<sequence>MQNLPYSSIMGLPLFVQRIADALTDSGILVHAIRRDMTVILSAAGKGGHRADFIVLDPAARTPDEAFRDSGIISHLLRAHIRPRPAVIVRDLWERHPEMMKERMLAHCGIFTPVFARNCEVRRISRPEADSFLEMTHSYGGAASRYCYGLFIKNIRNRNIRYGMEIPEDSPVAVAEFSNARRWIKGDRKIRSYEWIRYASLPGMRISGGMGKILKHFISDIAPDDIMSYADLEWSDGSVYRQLGFSEDGFKDPVLFSIDRSDWTRTPLGRSISPACHSATPSHCHSEPPSACHSEPPSACHSEPPSACHSERSEESATPPISYYRNLGSIKFRLKLTDY</sequence>
<feature type="region of interest" description="Disordered" evidence="1">
    <location>
        <begin position="286"/>
        <end position="315"/>
    </location>
</feature>
<gene>
    <name evidence="2" type="ORF">IAC06_03650</name>
</gene>
<dbReference type="EMBL" id="JADIMI010000034">
    <property type="protein sequence ID" value="MBO8451963.1"/>
    <property type="molecule type" value="Genomic_DNA"/>
</dbReference>
<organism evidence="2 3">
    <name type="scientific">Candidatus Cryptobacteroides intestinavium</name>
    <dbReference type="NCBI Taxonomy" id="2840766"/>
    <lineage>
        <taxon>Bacteria</taxon>
        <taxon>Pseudomonadati</taxon>
        <taxon>Bacteroidota</taxon>
        <taxon>Bacteroidia</taxon>
        <taxon>Bacteroidales</taxon>
        <taxon>Candidatus Cryptobacteroides</taxon>
    </lineage>
</organism>